<reference evidence="2" key="1">
    <citation type="journal article" date="2023" name="Commun. Biol.">
        <title>Genome analysis of Parmales, the sister group of diatoms, reveals the evolutionary specialization of diatoms from phago-mixotrophs to photoautotrophs.</title>
        <authorList>
            <person name="Ban H."/>
            <person name="Sato S."/>
            <person name="Yoshikawa S."/>
            <person name="Yamada K."/>
            <person name="Nakamura Y."/>
            <person name="Ichinomiya M."/>
            <person name="Sato N."/>
            <person name="Blanc-Mathieu R."/>
            <person name="Endo H."/>
            <person name="Kuwata A."/>
            <person name="Ogata H."/>
        </authorList>
    </citation>
    <scope>NUCLEOTIDE SEQUENCE [LARGE SCALE GENOMIC DNA]</scope>
</reference>
<dbReference type="EMBL" id="BRYA01000358">
    <property type="protein sequence ID" value="GMI47757.1"/>
    <property type="molecule type" value="Genomic_DNA"/>
</dbReference>
<evidence type="ECO:0000313" key="1">
    <source>
        <dbReference type="EMBL" id="GMI47757.1"/>
    </source>
</evidence>
<dbReference type="Proteomes" id="UP001165065">
    <property type="component" value="Unassembled WGS sequence"/>
</dbReference>
<protein>
    <submittedName>
        <fullName evidence="1">Uncharacterized protein</fullName>
    </submittedName>
</protein>
<organism evidence="1 2">
    <name type="scientific">Triparma columacea</name>
    <dbReference type="NCBI Taxonomy" id="722753"/>
    <lineage>
        <taxon>Eukaryota</taxon>
        <taxon>Sar</taxon>
        <taxon>Stramenopiles</taxon>
        <taxon>Ochrophyta</taxon>
        <taxon>Bolidophyceae</taxon>
        <taxon>Parmales</taxon>
        <taxon>Triparmaceae</taxon>
        <taxon>Triparma</taxon>
    </lineage>
</organism>
<dbReference type="AlphaFoldDB" id="A0A9W7LFM4"/>
<dbReference type="OrthoDB" id="196020at2759"/>
<comment type="caution">
    <text evidence="1">The sequence shown here is derived from an EMBL/GenBank/DDBJ whole genome shotgun (WGS) entry which is preliminary data.</text>
</comment>
<keyword evidence="2" id="KW-1185">Reference proteome</keyword>
<sequence>MSSSSNRILLSSHDLNHLLSSAPSVYSCLSNLRTQSLQSGVETLRVLLSAGEVRSLDSSISRMARDGALNEGFFHVLEANIDEALEEEGKLGGEVEGGGQVTTRSQVLTHINTRCKEELEKVVSQSSPSSAFLQRVLRSSSPSIRSNLIRDFLAPQTLGVSSLDDGGGNVLPPKLTSRETVSGIKELVVSIRSLANAASPEAVESLVEEVRGVAIDCRKVLEECYGRGEEVEIMEKGLMDVF</sequence>
<dbReference type="PROSITE" id="PS51257">
    <property type="entry name" value="PROKAR_LIPOPROTEIN"/>
    <property type="match status" value="1"/>
</dbReference>
<proteinExistence type="predicted"/>
<gene>
    <name evidence="1" type="ORF">TrCOL_g5838</name>
</gene>
<evidence type="ECO:0000313" key="2">
    <source>
        <dbReference type="Proteomes" id="UP001165065"/>
    </source>
</evidence>
<name>A0A9W7LFM4_9STRA</name>
<accession>A0A9W7LFM4</accession>